<accession>H5S971</accession>
<reference evidence="1" key="1">
    <citation type="journal article" date="2005" name="Environ. Microbiol.">
        <title>Genetic and functional properties of uncultivated thermophilic crenarchaeotes from a subsurface gold mine as revealed by analysis of genome fragments.</title>
        <authorList>
            <person name="Nunoura T."/>
            <person name="Hirayama H."/>
            <person name="Takami H."/>
            <person name="Oida H."/>
            <person name="Nishi S."/>
            <person name="Shimamura S."/>
            <person name="Suzuki Y."/>
            <person name="Inagaki F."/>
            <person name="Takai K."/>
            <person name="Nealson K.H."/>
            <person name="Horikoshi K."/>
        </authorList>
    </citation>
    <scope>NUCLEOTIDE SEQUENCE</scope>
</reference>
<evidence type="ECO:0000313" key="1">
    <source>
        <dbReference type="EMBL" id="BAL52707.1"/>
    </source>
</evidence>
<organism evidence="1">
    <name type="scientific">uncultured prokaryote</name>
    <dbReference type="NCBI Taxonomy" id="198431"/>
    <lineage>
        <taxon>unclassified sequences</taxon>
        <taxon>environmental samples</taxon>
    </lineage>
</organism>
<proteinExistence type="predicted"/>
<dbReference type="EMBL" id="AP011637">
    <property type="protein sequence ID" value="BAL52707.1"/>
    <property type="molecule type" value="Genomic_DNA"/>
</dbReference>
<gene>
    <name evidence="1" type="ORF">HGMM_F03A04C30</name>
</gene>
<protein>
    <submittedName>
        <fullName evidence="1">Uncharacterized protein</fullName>
    </submittedName>
</protein>
<sequence length="198" mass="22675">MAKVIPWEQIKAEYTLGVVNERGERVYPSVRELAQKYRVGMSSIVRHSRREGWVQLREKFRQEVVAEATQKTVANLSDKLAEVNAKGVEGALEMMHAARALLRLFQDVYEKLQQLPRLDKSQQKILAKRVDLMKELSVALRNLQQVHKGGLEAALLALGESEQDQEYTLEGFIRETLKYIEHKEGSPCNSAWTDQPLM</sequence>
<name>H5S971_9ZZZZ</name>
<reference evidence="1" key="2">
    <citation type="journal article" date="2012" name="PLoS ONE">
        <title>A Deeply Branching Thermophilic Bacterium with an Ancient Acetyl-CoA Pathway Dominates a Subsurface Ecosystem.</title>
        <authorList>
            <person name="Takami H."/>
            <person name="Noguchi H."/>
            <person name="Takaki Y."/>
            <person name="Uchiyama I."/>
            <person name="Toyoda A."/>
            <person name="Nishi S."/>
            <person name="Chee G.-J."/>
            <person name="Arai W."/>
            <person name="Nunoura T."/>
            <person name="Itoh T."/>
            <person name="Hattori M."/>
            <person name="Takai K."/>
        </authorList>
    </citation>
    <scope>NUCLEOTIDE SEQUENCE</scope>
</reference>
<dbReference type="AlphaFoldDB" id="H5S971"/>